<accession>A0A2P2JCU6</accession>
<feature type="chain" id="PRO_5015114295" evidence="1">
    <location>
        <begin position="19"/>
        <end position="102"/>
    </location>
</feature>
<reference evidence="2" key="1">
    <citation type="submission" date="2018-02" db="EMBL/GenBank/DDBJ databases">
        <title>Rhizophora mucronata_Transcriptome.</title>
        <authorList>
            <person name="Meera S.P."/>
            <person name="Sreeshan A."/>
            <person name="Augustine A."/>
        </authorList>
    </citation>
    <scope>NUCLEOTIDE SEQUENCE</scope>
    <source>
        <tissue evidence="2">Leaf</tissue>
    </source>
</reference>
<feature type="signal peptide" evidence="1">
    <location>
        <begin position="1"/>
        <end position="18"/>
    </location>
</feature>
<protein>
    <submittedName>
        <fullName evidence="2">Senescence-associated family protein</fullName>
    </submittedName>
</protein>
<keyword evidence="1" id="KW-0732">Signal</keyword>
<organism evidence="2">
    <name type="scientific">Rhizophora mucronata</name>
    <name type="common">Asiatic mangrove</name>
    <dbReference type="NCBI Taxonomy" id="61149"/>
    <lineage>
        <taxon>Eukaryota</taxon>
        <taxon>Viridiplantae</taxon>
        <taxon>Streptophyta</taxon>
        <taxon>Embryophyta</taxon>
        <taxon>Tracheophyta</taxon>
        <taxon>Spermatophyta</taxon>
        <taxon>Magnoliopsida</taxon>
        <taxon>eudicotyledons</taxon>
        <taxon>Gunneridae</taxon>
        <taxon>Pentapetalae</taxon>
        <taxon>rosids</taxon>
        <taxon>fabids</taxon>
        <taxon>Malpighiales</taxon>
        <taxon>Rhizophoraceae</taxon>
        <taxon>Rhizophora</taxon>
    </lineage>
</organism>
<dbReference type="AlphaFoldDB" id="A0A2P2JCU6"/>
<proteinExistence type="predicted"/>
<evidence type="ECO:0000256" key="1">
    <source>
        <dbReference type="SAM" id="SignalP"/>
    </source>
</evidence>
<evidence type="ECO:0000313" key="2">
    <source>
        <dbReference type="EMBL" id="MBW91263.1"/>
    </source>
</evidence>
<sequence>MMPTSFIVSAIIVHLSKGLLIGSTNCHIRVILQLQATTHLHSFTTSFNSLPVFAGTHWDWIRSIGMCTTDCILGQNFVPAVVIRLFKCSNDTQSNPTKIISF</sequence>
<name>A0A2P2JCU6_RHIMU</name>
<dbReference type="EMBL" id="GGEC01010780">
    <property type="protein sequence ID" value="MBW91263.1"/>
    <property type="molecule type" value="Transcribed_RNA"/>
</dbReference>